<dbReference type="InterPro" id="IPR010992">
    <property type="entry name" value="IHF-like_DNA-bd_dom_sf"/>
</dbReference>
<comment type="similarity">
    <text evidence="3">Belongs to the bacterial histone-like protein family.</text>
</comment>
<evidence type="ECO:0000313" key="4">
    <source>
        <dbReference type="EMBL" id="OGZ09640.1"/>
    </source>
</evidence>
<keyword evidence="2 4" id="KW-0238">DNA-binding</keyword>
<dbReference type="Gene3D" id="4.10.520.10">
    <property type="entry name" value="IHF-like DNA-binding proteins"/>
    <property type="match status" value="1"/>
</dbReference>
<dbReference type="PRINTS" id="PR01727">
    <property type="entry name" value="DNABINDINGHU"/>
</dbReference>
<organism evidence="4 5">
    <name type="scientific">Candidatus Lloydbacteria bacterium RIFCSPHIGHO2_02_FULL_51_22</name>
    <dbReference type="NCBI Taxonomy" id="1798663"/>
    <lineage>
        <taxon>Bacteria</taxon>
        <taxon>Candidatus Lloydiibacteriota</taxon>
    </lineage>
</organism>
<reference evidence="4 5" key="1">
    <citation type="journal article" date="2016" name="Nat. Commun.">
        <title>Thousands of microbial genomes shed light on interconnected biogeochemical processes in an aquifer system.</title>
        <authorList>
            <person name="Anantharaman K."/>
            <person name="Brown C.T."/>
            <person name="Hug L.A."/>
            <person name="Sharon I."/>
            <person name="Castelle C.J."/>
            <person name="Probst A.J."/>
            <person name="Thomas B.C."/>
            <person name="Singh A."/>
            <person name="Wilkins M.J."/>
            <person name="Karaoz U."/>
            <person name="Brodie E.L."/>
            <person name="Williams K.H."/>
            <person name="Hubbard S.S."/>
            <person name="Banfield J.F."/>
        </authorList>
    </citation>
    <scope>NUCLEOTIDE SEQUENCE [LARGE SCALE GENOMIC DNA]</scope>
</reference>
<proteinExistence type="inferred from homology"/>
<dbReference type="EMBL" id="MHLN01000048">
    <property type="protein sequence ID" value="OGZ09640.1"/>
    <property type="molecule type" value="Genomic_DNA"/>
</dbReference>
<evidence type="ECO:0000256" key="1">
    <source>
        <dbReference type="ARBA" id="ARBA00023067"/>
    </source>
</evidence>
<dbReference type="InterPro" id="IPR000119">
    <property type="entry name" value="Hist_DNA-bd"/>
</dbReference>
<dbReference type="PANTHER" id="PTHR33175">
    <property type="entry name" value="DNA-BINDING PROTEIN HU"/>
    <property type="match status" value="1"/>
</dbReference>
<name>A0A1G2D9M7_9BACT</name>
<dbReference type="CDD" id="cd13831">
    <property type="entry name" value="HU"/>
    <property type="match status" value="1"/>
</dbReference>
<evidence type="ECO:0000256" key="3">
    <source>
        <dbReference type="RuleBase" id="RU003939"/>
    </source>
</evidence>
<sequence length="93" mass="9806">MTKLKKGVLVEAVQEALGTTKADAEKAVDTMVEAIVKAMKAGDELAIAGFGTFLAKNRKAREARNPKTGATVHVPATTVPKFRAAKALKEAVK</sequence>
<dbReference type="AlphaFoldDB" id="A0A1G2D9M7"/>
<dbReference type="Pfam" id="PF00216">
    <property type="entry name" value="Bac_DNA_binding"/>
    <property type="match status" value="1"/>
</dbReference>
<comment type="caution">
    <text evidence="4">The sequence shown here is derived from an EMBL/GenBank/DDBJ whole genome shotgun (WGS) entry which is preliminary data.</text>
</comment>
<dbReference type="GO" id="GO:0003677">
    <property type="term" value="F:DNA binding"/>
    <property type="evidence" value="ECO:0007669"/>
    <property type="project" value="UniProtKB-KW"/>
</dbReference>
<dbReference type="SMART" id="SM00411">
    <property type="entry name" value="BHL"/>
    <property type="match status" value="1"/>
</dbReference>
<dbReference type="PROSITE" id="PS00045">
    <property type="entry name" value="HISTONE_LIKE"/>
    <property type="match status" value="1"/>
</dbReference>
<gene>
    <name evidence="4" type="ORF">A3D67_00995</name>
</gene>
<evidence type="ECO:0000313" key="5">
    <source>
        <dbReference type="Proteomes" id="UP000178099"/>
    </source>
</evidence>
<dbReference type="Proteomes" id="UP000178099">
    <property type="component" value="Unassembled WGS sequence"/>
</dbReference>
<accession>A0A1G2D9M7</accession>
<dbReference type="GO" id="GO:0030527">
    <property type="term" value="F:structural constituent of chromatin"/>
    <property type="evidence" value="ECO:0007669"/>
    <property type="project" value="InterPro"/>
</dbReference>
<dbReference type="InterPro" id="IPR020816">
    <property type="entry name" value="Histone-like_DNA-bd_CS"/>
</dbReference>
<dbReference type="SUPFAM" id="SSF47729">
    <property type="entry name" value="IHF-like DNA-binding proteins"/>
    <property type="match status" value="1"/>
</dbReference>
<protein>
    <submittedName>
        <fullName evidence="4">DNA-binding protein HU</fullName>
    </submittedName>
</protein>
<evidence type="ECO:0000256" key="2">
    <source>
        <dbReference type="ARBA" id="ARBA00023125"/>
    </source>
</evidence>
<keyword evidence="1" id="KW-0226">DNA condensation</keyword>
<dbReference type="GO" id="GO:0030261">
    <property type="term" value="P:chromosome condensation"/>
    <property type="evidence" value="ECO:0007669"/>
    <property type="project" value="UniProtKB-KW"/>
</dbReference>
<dbReference type="GO" id="GO:0005829">
    <property type="term" value="C:cytosol"/>
    <property type="evidence" value="ECO:0007669"/>
    <property type="project" value="TreeGrafter"/>
</dbReference>
<dbReference type="PANTHER" id="PTHR33175:SF3">
    <property type="entry name" value="DNA-BINDING PROTEIN HU-BETA"/>
    <property type="match status" value="1"/>
</dbReference>